<dbReference type="SUPFAM" id="SSF56112">
    <property type="entry name" value="Protein kinase-like (PK-like)"/>
    <property type="match status" value="1"/>
</dbReference>
<dbReference type="InterPro" id="IPR051678">
    <property type="entry name" value="AGP_Transferase"/>
</dbReference>
<dbReference type="Pfam" id="PF01636">
    <property type="entry name" value="APH"/>
    <property type="match status" value="1"/>
</dbReference>
<dbReference type="Gene3D" id="3.90.1200.10">
    <property type="match status" value="1"/>
</dbReference>
<dbReference type="Proteomes" id="UP001500466">
    <property type="component" value="Unassembled WGS sequence"/>
</dbReference>
<evidence type="ECO:0000259" key="1">
    <source>
        <dbReference type="Pfam" id="PF01636"/>
    </source>
</evidence>
<keyword evidence="3" id="KW-1185">Reference proteome</keyword>
<comment type="caution">
    <text evidence="2">The sequence shown here is derived from an EMBL/GenBank/DDBJ whole genome shotgun (WGS) entry which is preliminary data.</text>
</comment>
<gene>
    <name evidence="2" type="ORF">GCM10023205_33590</name>
</gene>
<reference evidence="3" key="1">
    <citation type="journal article" date="2019" name="Int. J. Syst. Evol. Microbiol.">
        <title>The Global Catalogue of Microorganisms (GCM) 10K type strain sequencing project: providing services to taxonomists for standard genome sequencing and annotation.</title>
        <authorList>
            <consortium name="The Broad Institute Genomics Platform"/>
            <consortium name="The Broad Institute Genome Sequencing Center for Infectious Disease"/>
            <person name="Wu L."/>
            <person name="Ma J."/>
        </authorList>
    </citation>
    <scope>NUCLEOTIDE SEQUENCE [LARGE SCALE GENOMIC DNA]</scope>
    <source>
        <strain evidence="3">JCM 17986</strain>
    </source>
</reference>
<organism evidence="2 3">
    <name type="scientific">Yinghuangia aomiensis</name>
    <dbReference type="NCBI Taxonomy" id="676205"/>
    <lineage>
        <taxon>Bacteria</taxon>
        <taxon>Bacillati</taxon>
        <taxon>Actinomycetota</taxon>
        <taxon>Actinomycetes</taxon>
        <taxon>Kitasatosporales</taxon>
        <taxon>Streptomycetaceae</taxon>
        <taxon>Yinghuangia</taxon>
    </lineage>
</organism>
<name>A0ABP9HB79_9ACTN</name>
<proteinExistence type="predicted"/>
<evidence type="ECO:0000313" key="3">
    <source>
        <dbReference type="Proteomes" id="UP001500466"/>
    </source>
</evidence>
<feature type="domain" description="Aminoglycoside phosphotransferase" evidence="1">
    <location>
        <begin position="40"/>
        <end position="215"/>
    </location>
</feature>
<dbReference type="RefSeq" id="WP_345676291.1">
    <property type="nucleotide sequence ID" value="NZ_BAABHS010000010.1"/>
</dbReference>
<protein>
    <recommendedName>
        <fullName evidence="1">Aminoglycoside phosphotransferase domain-containing protein</fullName>
    </recommendedName>
</protein>
<accession>A0ABP9HB79</accession>
<dbReference type="PANTHER" id="PTHR21310">
    <property type="entry name" value="AMINOGLYCOSIDE PHOSPHOTRANSFERASE-RELATED-RELATED"/>
    <property type="match status" value="1"/>
</dbReference>
<evidence type="ECO:0000313" key="2">
    <source>
        <dbReference type="EMBL" id="GAA4966280.1"/>
    </source>
</evidence>
<sequence>MEERIRAWLEKHLGRVDRLERQARWRPVWFADVTRGDGTRLRLCVRGDRTDYPGIYPLEHEMLVQRLLNERGIRVPAVYGWIDDPRAYVMDRVDGQVDFAGCGDAQRDAVMDDYLGILAEIHALDPAPFEAAGVQGDGMGGYERWYRSSKKRPDPFLEFCLGWLRRHPLDMRGRRSVVVWDSGQFHHDGQRITAVLDLELAHIGDPLMDLAAYRMRDTIIGYGDFRRMYAKYEELSGTPVDLEAIQHHHFAFTLSNQLAFHAALADPPPGSDYMTNLQWCHETNLFAVEALAEYQGVELAPVELPEAEVSAAAVPGRHLVESLRSGDYEQRRLFRLARHIRRVDEIGRACAEADLDDLVPLLGRRPRTWQEGDAALEEFVLADDGRSDEALVPLFHRRLWRAHQMLGPAGSAMTTHHALQPLA</sequence>
<dbReference type="InterPro" id="IPR002575">
    <property type="entry name" value="Aminoglycoside_PTrfase"/>
</dbReference>
<dbReference type="InterPro" id="IPR011009">
    <property type="entry name" value="Kinase-like_dom_sf"/>
</dbReference>
<dbReference type="EMBL" id="BAABHS010000010">
    <property type="protein sequence ID" value="GAA4966280.1"/>
    <property type="molecule type" value="Genomic_DNA"/>
</dbReference>